<proteinExistence type="predicted"/>
<dbReference type="Pfam" id="PF00557">
    <property type="entry name" value="Peptidase_M24"/>
    <property type="match status" value="1"/>
</dbReference>
<protein>
    <submittedName>
        <fullName evidence="3">Aminopeptidase P family protein</fullName>
    </submittedName>
</protein>
<dbReference type="InterPro" id="IPR000587">
    <property type="entry name" value="Creatinase_N"/>
</dbReference>
<evidence type="ECO:0000259" key="2">
    <source>
        <dbReference type="Pfam" id="PF01321"/>
    </source>
</evidence>
<dbReference type="OrthoDB" id="9761809at2"/>
<dbReference type="PANTHER" id="PTHR46112:SF3">
    <property type="entry name" value="AMINOPEPTIDASE YPDF"/>
    <property type="match status" value="1"/>
</dbReference>
<dbReference type="SUPFAM" id="SSF55920">
    <property type="entry name" value="Creatinase/aminopeptidase"/>
    <property type="match status" value="1"/>
</dbReference>
<keyword evidence="3" id="KW-0645">Protease</keyword>
<dbReference type="InterPro" id="IPR036005">
    <property type="entry name" value="Creatinase/aminopeptidase-like"/>
</dbReference>
<dbReference type="PANTHER" id="PTHR46112">
    <property type="entry name" value="AMINOPEPTIDASE"/>
    <property type="match status" value="1"/>
</dbReference>
<dbReference type="AlphaFoldDB" id="A0A3A8B919"/>
<dbReference type="Proteomes" id="UP000281128">
    <property type="component" value="Unassembled WGS sequence"/>
</dbReference>
<evidence type="ECO:0000259" key="1">
    <source>
        <dbReference type="Pfam" id="PF00557"/>
    </source>
</evidence>
<dbReference type="InterPro" id="IPR050659">
    <property type="entry name" value="Peptidase_M24B"/>
</dbReference>
<gene>
    <name evidence="3" type="ORF">D6850_13500</name>
</gene>
<dbReference type="RefSeq" id="WP_121167770.1">
    <property type="nucleotide sequence ID" value="NZ_RAPE01000003.1"/>
</dbReference>
<dbReference type="GO" id="GO:0004177">
    <property type="term" value="F:aminopeptidase activity"/>
    <property type="evidence" value="ECO:0007669"/>
    <property type="project" value="UniProtKB-KW"/>
</dbReference>
<dbReference type="EMBL" id="RAPE01000003">
    <property type="protein sequence ID" value="RKF14176.1"/>
    <property type="molecule type" value="Genomic_DNA"/>
</dbReference>
<dbReference type="SUPFAM" id="SSF53092">
    <property type="entry name" value="Creatinase/prolidase N-terminal domain"/>
    <property type="match status" value="1"/>
</dbReference>
<feature type="domain" description="Creatinase N-terminal" evidence="2">
    <location>
        <begin position="13"/>
        <end position="150"/>
    </location>
</feature>
<keyword evidence="3" id="KW-0378">Hydrolase</keyword>
<feature type="domain" description="Peptidase M24" evidence="1">
    <location>
        <begin position="157"/>
        <end position="366"/>
    </location>
</feature>
<dbReference type="InterPro" id="IPR029149">
    <property type="entry name" value="Creatin/AminoP/Spt16_N"/>
</dbReference>
<comment type="caution">
    <text evidence="3">The sequence shown here is derived from an EMBL/GenBank/DDBJ whole genome shotgun (WGS) entry which is preliminary data.</text>
</comment>
<reference evidence="3 4" key="1">
    <citation type="submission" date="2018-09" db="EMBL/GenBank/DDBJ databases">
        <title>Roseovarius spongiae sp. nov., isolated from a marine sponge.</title>
        <authorList>
            <person name="Zhuang L."/>
            <person name="Luo L."/>
        </authorList>
    </citation>
    <scope>NUCLEOTIDE SEQUENCE [LARGE SCALE GENOMIC DNA]</scope>
    <source>
        <strain evidence="3 4">HN-E21</strain>
    </source>
</reference>
<dbReference type="Gene3D" id="3.40.350.10">
    <property type="entry name" value="Creatinase/prolidase N-terminal domain"/>
    <property type="match status" value="1"/>
</dbReference>
<accession>A0A3A8B919</accession>
<dbReference type="InterPro" id="IPR000994">
    <property type="entry name" value="Pept_M24"/>
</dbReference>
<keyword evidence="4" id="KW-1185">Reference proteome</keyword>
<keyword evidence="3" id="KW-0031">Aminopeptidase</keyword>
<evidence type="ECO:0000313" key="3">
    <source>
        <dbReference type="EMBL" id="RKF14176.1"/>
    </source>
</evidence>
<dbReference type="Pfam" id="PF01321">
    <property type="entry name" value="Creatinase_N"/>
    <property type="match status" value="1"/>
</dbReference>
<name>A0A3A8B919_9RHOB</name>
<organism evidence="3 4">
    <name type="scientific">Roseovarius spongiae</name>
    <dbReference type="NCBI Taxonomy" id="2320272"/>
    <lineage>
        <taxon>Bacteria</taxon>
        <taxon>Pseudomonadati</taxon>
        <taxon>Pseudomonadota</taxon>
        <taxon>Alphaproteobacteria</taxon>
        <taxon>Rhodobacterales</taxon>
        <taxon>Roseobacteraceae</taxon>
        <taxon>Roseovarius</taxon>
    </lineage>
</organism>
<sequence length="378" mass="41065">MAPAFPKNEYTSRQDRFRKELERADLDLCVVTAPENVCYLTGHATPGYYTYQALVFPANGDPVLIMRESELINAEESTWFKADQLTGYRDELDPIEVTAQVIRAAGKAERIGFDSRSWFLPPAPYQKLLEEVKPQETASIDAALGRLRLVKSAAEIESIRGAARIVNHAARAAVEAIAPGVRERDVAAVMFDQMVREGSEFLGMEPFVASGPRSGNIHATWTDREIRNGEPVLIELAATRNRYHAVLMHTAQVGRLPDDLQQVADACARARDATIAAMQPGASAQSCHEACVGAIDADGLMEYYRKRTGYSVGIAFAPDWGEGGLLSLGYGETTPLEPGMVMHAVPAIRIPGRGGVGLSATVLITEDGPEVLTRIDAP</sequence>
<dbReference type="CDD" id="cd01066">
    <property type="entry name" value="APP_MetAP"/>
    <property type="match status" value="1"/>
</dbReference>
<evidence type="ECO:0000313" key="4">
    <source>
        <dbReference type="Proteomes" id="UP000281128"/>
    </source>
</evidence>
<dbReference type="Gene3D" id="3.90.230.10">
    <property type="entry name" value="Creatinase/methionine aminopeptidase superfamily"/>
    <property type="match status" value="1"/>
</dbReference>